<evidence type="ECO:0000313" key="2">
    <source>
        <dbReference type="Proteomes" id="UP001417504"/>
    </source>
</evidence>
<gene>
    <name evidence="1" type="ORF">Sjap_013794</name>
</gene>
<sequence length="125" mass="14041">MSRTLNLICLWQMMPHPNLVQMFLARGVLPLDDESIFFKWAFASSCSAREEMSRADTSCTRLVGGWDGTVLRCGGDCPKGRVYSLGSLESRKRIYDDLGASTSQEPMVPRFDNIADQLRLVVAFM</sequence>
<accession>A0AAP0NY07</accession>
<comment type="caution">
    <text evidence="1">The sequence shown here is derived from an EMBL/GenBank/DDBJ whole genome shotgun (WGS) entry which is preliminary data.</text>
</comment>
<organism evidence="1 2">
    <name type="scientific">Stephania japonica</name>
    <dbReference type="NCBI Taxonomy" id="461633"/>
    <lineage>
        <taxon>Eukaryota</taxon>
        <taxon>Viridiplantae</taxon>
        <taxon>Streptophyta</taxon>
        <taxon>Embryophyta</taxon>
        <taxon>Tracheophyta</taxon>
        <taxon>Spermatophyta</taxon>
        <taxon>Magnoliopsida</taxon>
        <taxon>Ranunculales</taxon>
        <taxon>Menispermaceae</taxon>
        <taxon>Menispermoideae</taxon>
        <taxon>Cissampelideae</taxon>
        <taxon>Stephania</taxon>
    </lineage>
</organism>
<dbReference type="EMBL" id="JBBNAE010000005">
    <property type="protein sequence ID" value="KAK9124192.1"/>
    <property type="molecule type" value="Genomic_DNA"/>
</dbReference>
<reference evidence="1 2" key="1">
    <citation type="submission" date="2024-01" db="EMBL/GenBank/DDBJ databases">
        <title>Genome assemblies of Stephania.</title>
        <authorList>
            <person name="Yang L."/>
        </authorList>
    </citation>
    <scope>NUCLEOTIDE SEQUENCE [LARGE SCALE GENOMIC DNA]</scope>
    <source>
        <strain evidence="1">QJT</strain>
        <tissue evidence="1">Leaf</tissue>
    </source>
</reference>
<evidence type="ECO:0000313" key="1">
    <source>
        <dbReference type="EMBL" id="KAK9124192.1"/>
    </source>
</evidence>
<protein>
    <submittedName>
        <fullName evidence="1">Uncharacterized protein</fullName>
    </submittedName>
</protein>
<dbReference type="AlphaFoldDB" id="A0AAP0NY07"/>
<proteinExistence type="predicted"/>
<dbReference type="Proteomes" id="UP001417504">
    <property type="component" value="Unassembled WGS sequence"/>
</dbReference>
<name>A0AAP0NY07_9MAGN</name>
<keyword evidence="2" id="KW-1185">Reference proteome</keyword>